<organism evidence="1 2">
    <name type="scientific">Desulforamulus aquiferis</name>
    <dbReference type="NCBI Taxonomy" id="1397668"/>
    <lineage>
        <taxon>Bacteria</taxon>
        <taxon>Bacillati</taxon>
        <taxon>Bacillota</taxon>
        <taxon>Clostridia</taxon>
        <taxon>Eubacteriales</taxon>
        <taxon>Peptococcaceae</taxon>
        <taxon>Desulforamulus</taxon>
    </lineage>
</organism>
<reference evidence="1" key="2">
    <citation type="submission" date="2023-03" db="EMBL/GenBank/DDBJ databases">
        <authorList>
            <person name="Zhang Z."/>
        </authorList>
    </citation>
    <scope>NUCLEOTIDE SEQUENCE</scope>
    <source>
        <strain evidence="1">DSA</strain>
    </source>
</reference>
<proteinExistence type="predicted"/>
<protein>
    <recommendedName>
        <fullName evidence="3">Rubrerythrin diiron-binding domain-containing protein</fullName>
    </recommendedName>
</protein>
<gene>
    <name evidence="1" type="ORF">P6N53_17755</name>
</gene>
<dbReference type="Proteomes" id="UP001172911">
    <property type="component" value="Unassembled WGS sequence"/>
</dbReference>
<name>A0AAW7ZJI3_9FIRM</name>
<evidence type="ECO:0000313" key="1">
    <source>
        <dbReference type="EMBL" id="MDO7789059.1"/>
    </source>
</evidence>
<evidence type="ECO:0008006" key="3">
    <source>
        <dbReference type="Google" id="ProtNLM"/>
    </source>
</evidence>
<comment type="caution">
    <text evidence="1">The sequence shown here is derived from an EMBL/GenBank/DDBJ whole genome shotgun (WGS) entry which is preliminary data.</text>
</comment>
<dbReference type="RefSeq" id="WP_304545547.1">
    <property type="nucleotide sequence ID" value="NZ_JARPTC010000033.1"/>
</dbReference>
<dbReference type="AlphaFoldDB" id="A0AAW7ZJI3"/>
<evidence type="ECO:0000313" key="2">
    <source>
        <dbReference type="Proteomes" id="UP001172911"/>
    </source>
</evidence>
<keyword evidence="2" id="KW-1185">Reference proteome</keyword>
<sequence length="68" mass="8124">MAKLTEKEITNYIFKFALDKEMLRKEKFTHLAETSRDKRMKKLFQVFSSTAQSHVAEIEQEMIKLDIK</sequence>
<dbReference type="EMBL" id="JARPTC010000033">
    <property type="protein sequence ID" value="MDO7789059.1"/>
    <property type="molecule type" value="Genomic_DNA"/>
</dbReference>
<accession>A0AAW7ZJI3</accession>
<reference evidence="1" key="1">
    <citation type="journal article" date="2023" name="J. Hazard. Mater.">
        <title>Anaerobic biodegradation of pyrene and benzo[a]pyrene by a new sulfate-reducing Desulforamulus aquiferis strain DSA.</title>
        <authorList>
            <person name="Zhang Z."/>
            <person name="Sun J."/>
            <person name="Gong X."/>
            <person name="Wang C."/>
            <person name="Wang H."/>
        </authorList>
    </citation>
    <scope>NUCLEOTIDE SEQUENCE</scope>
    <source>
        <strain evidence="1">DSA</strain>
    </source>
</reference>